<evidence type="ECO:0000313" key="9">
    <source>
        <dbReference type="EMBL" id="PJB99248.1"/>
    </source>
</evidence>
<accession>A0A2M8DMA1</accession>
<reference evidence="10" key="1">
    <citation type="submission" date="2017-09" db="EMBL/GenBank/DDBJ databases">
        <title>Depth-based differentiation of microbial function through sediment-hosted aquifers and enrichment of novel symbionts in the deep terrestrial subsurface.</title>
        <authorList>
            <person name="Probst A.J."/>
            <person name="Ladd B."/>
            <person name="Jarett J.K."/>
            <person name="Geller-Mcgrath D.E."/>
            <person name="Sieber C.M.K."/>
            <person name="Emerson J.B."/>
            <person name="Anantharaman K."/>
            <person name="Thomas B.C."/>
            <person name="Malmstrom R."/>
            <person name="Stieglmeier M."/>
            <person name="Klingl A."/>
            <person name="Woyke T."/>
            <person name="Ryan C.M."/>
            <person name="Banfield J.F."/>
        </authorList>
    </citation>
    <scope>NUCLEOTIDE SEQUENCE [LARGE SCALE GENOMIC DNA]</scope>
</reference>
<evidence type="ECO:0000256" key="7">
    <source>
        <dbReference type="SAM" id="Phobius"/>
    </source>
</evidence>
<evidence type="ECO:0000256" key="2">
    <source>
        <dbReference type="ARBA" id="ARBA00022475"/>
    </source>
</evidence>
<dbReference type="Pfam" id="PF02687">
    <property type="entry name" value="FtsX"/>
    <property type="match status" value="1"/>
</dbReference>
<comment type="similarity">
    <text evidence="6">Belongs to the ABC-4 integral membrane protein family.</text>
</comment>
<evidence type="ECO:0000313" key="10">
    <source>
        <dbReference type="Proteomes" id="UP000228875"/>
    </source>
</evidence>
<dbReference type="PANTHER" id="PTHR30572:SF4">
    <property type="entry name" value="ABC TRANSPORTER PERMEASE YTRF"/>
    <property type="match status" value="1"/>
</dbReference>
<dbReference type="Proteomes" id="UP000228875">
    <property type="component" value="Unassembled WGS sequence"/>
</dbReference>
<evidence type="ECO:0000259" key="8">
    <source>
        <dbReference type="Pfam" id="PF02687"/>
    </source>
</evidence>
<gene>
    <name evidence="9" type="ORF">CO077_02715</name>
</gene>
<evidence type="ECO:0000256" key="5">
    <source>
        <dbReference type="ARBA" id="ARBA00023136"/>
    </source>
</evidence>
<sequence length="123" mass="13028">LSAIAGISLIVGGIGIMNMMMTSVTERTREIGLRKAIGAKRSDINFQFLAEAVMLTFLGGALGIVLGWILSFGISTFGGITTKISLFSILLAFGVSALIGIGFGYWPAQKAAKLNPIEALRYE</sequence>
<feature type="transmembrane region" description="Helical" evidence="7">
    <location>
        <begin position="84"/>
        <end position="106"/>
    </location>
</feature>
<comment type="subcellular location">
    <subcellularLocation>
        <location evidence="1">Cell membrane</location>
        <topology evidence="1">Multi-pass membrane protein</topology>
    </subcellularLocation>
</comment>
<evidence type="ECO:0000256" key="4">
    <source>
        <dbReference type="ARBA" id="ARBA00022989"/>
    </source>
</evidence>
<proteinExistence type="inferred from homology"/>
<dbReference type="PANTHER" id="PTHR30572">
    <property type="entry name" value="MEMBRANE COMPONENT OF TRANSPORTER-RELATED"/>
    <property type="match status" value="1"/>
</dbReference>
<name>A0A2M8DMA1_9BACT</name>
<feature type="domain" description="ABC3 transporter permease C-terminal" evidence="8">
    <location>
        <begin position="3"/>
        <end position="116"/>
    </location>
</feature>
<protein>
    <submittedName>
        <fullName evidence="9">Multidrug ABC transporter substrate-binding protein</fullName>
    </submittedName>
</protein>
<feature type="non-terminal residue" evidence="9">
    <location>
        <position position="1"/>
    </location>
</feature>
<evidence type="ECO:0000256" key="3">
    <source>
        <dbReference type="ARBA" id="ARBA00022692"/>
    </source>
</evidence>
<keyword evidence="4 7" id="KW-1133">Transmembrane helix</keyword>
<dbReference type="GO" id="GO:0005886">
    <property type="term" value="C:plasma membrane"/>
    <property type="evidence" value="ECO:0007669"/>
    <property type="project" value="UniProtKB-SubCell"/>
</dbReference>
<dbReference type="InterPro" id="IPR003838">
    <property type="entry name" value="ABC3_permease_C"/>
</dbReference>
<evidence type="ECO:0000256" key="1">
    <source>
        <dbReference type="ARBA" id="ARBA00004651"/>
    </source>
</evidence>
<keyword evidence="3 7" id="KW-0812">Transmembrane</keyword>
<feature type="transmembrane region" description="Helical" evidence="7">
    <location>
        <begin position="6"/>
        <end position="25"/>
    </location>
</feature>
<evidence type="ECO:0000256" key="6">
    <source>
        <dbReference type="ARBA" id="ARBA00038076"/>
    </source>
</evidence>
<comment type="caution">
    <text evidence="9">The sequence shown here is derived from an EMBL/GenBank/DDBJ whole genome shotgun (WGS) entry which is preliminary data.</text>
</comment>
<keyword evidence="5 7" id="KW-0472">Membrane</keyword>
<dbReference type="GO" id="GO:0022857">
    <property type="term" value="F:transmembrane transporter activity"/>
    <property type="evidence" value="ECO:0007669"/>
    <property type="project" value="TreeGrafter"/>
</dbReference>
<keyword evidence="2" id="KW-1003">Cell membrane</keyword>
<dbReference type="AlphaFoldDB" id="A0A2M8DMA1"/>
<feature type="transmembrane region" description="Helical" evidence="7">
    <location>
        <begin position="46"/>
        <end position="72"/>
    </location>
</feature>
<organism evidence="9 10">
    <name type="scientific">Candidatus Nealsonbacteria bacterium CG_4_9_14_0_8_um_filter_35_12</name>
    <dbReference type="NCBI Taxonomy" id="1974692"/>
    <lineage>
        <taxon>Bacteria</taxon>
        <taxon>Candidatus Nealsoniibacteriota</taxon>
    </lineage>
</organism>
<dbReference type="EMBL" id="PFTB01000061">
    <property type="protein sequence ID" value="PJB99248.1"/>
    <property type="molecule type" value="Genomic_DNA"/>
</dbReference>
<dbReference type="InterPro" id="IPR050250">
    <property type="entry name" value="Macrolide_Exporter_MacB"/>
</dbReference>